<dbReference type="GO" id="GO:0004984">
    <property type="term" value="F:olfactory receptor activity"/>
    <property type="evidence" value="ECO:0007669"/>
    <property type="project" value="InterPro"/>
</dbReference>
<feature type="transmembrane region" description="Helical" evidence="10">
    <location>
        <begin position="256"/>
        <end position="277"/>
    </location>
</feature>
<comment type="similarity">
    <text evidence="10">Belongs to the insect chemoreceptor superfamily. Heteromeric odorant receptor channel (TC 1.A.69) family.</text>
</comment>
<dbReference type="FunCoup" id="B3MVE0">
    <property type="interactions" value="34"/>
</dbReference>
<evidence type="ECO:0000256" key="2">
    <source>
        <dbReference type="ARBA" id="ARBA00022475"/>
    </source>
</evidence>
<protein>
    <recommendedName>
        <fullName evidence="10">Odorant receptor</fullName>
    </recommendedName>
</protein>
<sequence>MKSVPPVVKSENLYRTYWLYLRLLGVEGKYPLRLVVYVLNLFFITFWYPVHLILGLFNKRMVDLFRSLHFTSECFFCSFKFLCFRWKLREIKAIEKLLKELDQRAESEEDRRFFDQNTRRGAVMLSRCFLGAGISAIITGTAAGLFSSERKLLHPAWYPYDVDATPTVFWLTFCYQVVGSTLAIVQNLSNGIYPPITFCVVAGHVKLLAMRLSRMGHDEKDSKAEVTRELVQNIEDHRKLMQIIGLMRSTLYLSQLGQFISSGINISVTLINILFFAENHFAITYYVVFFVAMLIELFPSCYYGTLMTNEFDKLPYAIFSSKWMEMNKAYCRSLIILMQFTVAEVEIKAGGIVVIGVNAFFATVRMAYSFFTLGMSLK</sequence>
<evidence type="ECO:0000256" key="1">
    <source>
        <dbReference type="ARBA" id="ARBA00004651"/>
    </source>
</evidence>
<keyword evidence="12" id="KW-1185">Reference proteome</keyword>
<dbReference type="KEGG" id="dan:6502755"/>
<dbReference type="eggNOG" id="ENOG502TBPZ">
    <property type="taxonomic scope" value="Eukaryota"/>
</dbReference>
<dbReference type="InParanoid" id="B3MVE0"/>
<comment type="caution">
    <text evidence="10">Lacks conserved residue(s) required for the propagation of feature annotation.</text>
</comment>
<evidence type="ECO:0000256" key="8">
    <source>
        <dbReference type="ARBA" id="ARBA00023170"/>
    </source>
</evidence>
<keyword evidence="4 10" id="KW-0812">Transmembrane</keyword>
<dbReference type="InterPro" id="IPR004117">
    <property type="entry name" value="7tm6_olfct_rcpt"/>
</dbReference>
<evidence type="ECO:0000256" key="10">
    <source>
        <dbReference type="RuleBase" id="RU351113"/>
    </source>
</evidence>
<dbReference type="OrthoDB" id="5846619at2759"/>
<dbReference type="PANTHER" id="PTHR21137:SF35">
    <property type="entry name" value="ODORANT RECEPTOR 19A-RELATED"/>
    <property type="match status" value="1"/>
</dbReference>
<keyword evidence="8 10" id="KW-0675">Receptor</keyword>
<dbReference type="OMA" id="MANDSYP"/>
<dbReference type="GO" id="GO:0005886">
    <property type="term" value="C:plasma membrane"/>
    <property type="evidence" value="ECO:0007669"/>
    <property type="project" value="UniProtKB-SubCell"/>
</dbReference>
<evidence type="ECO:0000256" key="3">
    <source>
        <dbReference type="ARBA" id="ARBA00022606"/>
    </source>
</evidence>
<organism evidence="11 12">
    <name type="scientific">Drosophila ananassae</name>
    <name type="common">Fruit fly</name>
    <dbReference type="NCBI Taxonomy" id="7217"/>
    <lineage>
        <taxon>Eukaryota</taxon>
        <taxon>Metazoa</taxon>
        <taxon>Ecdysozoa</taxon>
        <taxon>Arthropoda</taxon>
        <taxon>Hexapoda</taxon>
        <taxon>Insecta</taxon>
        <taxon>Pterygota</taxon>
        <taxon>Neoptera</taxon>
        <taxon>Endopterygota</taxon>
        <taxon>Diptera</taxon>
        <taxon>Brachycera</taxon>
        <taxon>Muscomorpha</taxon>
        <taxon>Ephydroidea</taxon>
        <taxon>Drosophilidae</taxon>
        <taxon>Drosophila</taxon>
        <taxon>Sophophora</taxon>
    </lineage>
</organism>
<dbReference type="HOGENOM" id="CLU_033399_8_1_1"/>
<evidence type="ECO:0000256" key="4">
    <source>
        <dbReference type="ARBA" id="ARBA00022692"/>
    </source>
</evidence>
<feature type="transmembrane region" description="Helical" evidence="10">
    <location>
        <begin position="283"/>
        <end position="305"/>
    </location>
</feature>
<dbReference type="Proteomes" id="UP000007801">
    <property type="component" value="Unassembled WGS sequence"/>
</dbReference>
<feature type="transmembrane region" description="Helical" evidence="10">
    <location>
        <begin position="128"/>
        <end position="147"/>
    </location>
</feature>
<keyword evidence="5 10" id="KW-0552">Olfaction</keyword>
<keyword evidence="3 10" id="KW-0716">Sensory transduction</keyword>
<evidence type="ECO:0000256" key="5">
    <source>
        <dbReference type="ARBA" id="ARBA00022725"/>
    </source>
</evidence>
<gene>
    <name evidence="11" type="primary">Dana\GF20027</name>
    <name evidence="11" type="synonym">dana_GLEANR_22432</name>
    <name evidence="11" type="synonym">Or33a</name>
    <name evidence="11" type="ORF">GF20027</name>
</gene>
<evidence type="ECO:0000256" key="9">
    <source>
        <dbReference type="ARBA" id="ARBA00023224"/>
    </source>
</evidence>
<keyword evidence="7 10" id="KW-0472">Membrane</keyword>
<dbReference type="GeneID" id="6502755"/>
<evidence type="ECO:0000256" key="6">
    <source>
        <dbReference type="ARBA" id="ARBA00022989"/>
    </source>
</evidence>
<name>B3MVE0_DROAN</name>
<dbReference type="GO" id="GO:0005549">
    <property type="term" value="F:odorant binding"/>
    <property type="evidence" value="ECO:0007669"/>
    <property type="project" value="InterPro"/>
</dbReference>
<proteinExistence type="inferred from homology"/>
<evidence type="ECO:0000256" key="7">
    <source>
        <dbReference type="ARBA" id="ARBA00023136"/>
    </source>
</evidence>
<dbReference type="PANTHER" id="PTHR21137">
    <property type="entry name" value="ODORANT RECEPTOR"/>
    <property type="match status" value="1"/>
</dbReference>
<dbReference type="GO" id="GO:0007165">
    <property type="term" value="P:signal transduction"/>
    <property type="evidence" value="ECO:0007669"/>
    <property type="project" value="UniProtKB-KW"/>
</dbReference>
<evidence type="ECO:0000313" key="11">
    <source>
        <dbReference type="EMBL" id="EDV33205.1"/>
    </source>
</evidence>
<keyword evidence="9 10" id="KW-0807">Transducer</keyword>
<feature type="transmembrane region" description="Helical" evidence="10">
    <location>
        <begin position="34"/>
        <end position="57"/>
    </location>
</feature>
<feature type="transmembrane region" description="Helical" evidence="10">
    <location>
        <begin position="349"/>
        <end position="368"/>
    </location>
</feature>
<comment type="subcellular location">
    <subcellularLocation>
        <location evidence="1 10">Cell membrane</location>
        <topology evidence="1 10">Multi-pass membrane protein</topology>
    </subcellularLocation>
</comment>
<accession>B3MVE0</accession>
<dbReference type="Pfam" id="PF02949">
    <property type="entry name" value="7tm_6"/>
    <property type="match status" value="1"/>
</dbReference>
<evidence type="ECO:0000313" key="12">
    <source>
        <dbReference type="Proteomes" id="UP000007801"/>
    </source>
</evidence>
<dbReference type="AlphaFoldDB" id="B3MVE0"/>
<reference evidence="11 12" key="1">
    <citation type="journal article" date="2007" name="Nature">
        <title>Evolution of genes and genomes on the Drosophila phylogeny.</title>
        <authorList>
            <consortium name="Drosophila 12 Genomes Consortium"/>
            <person name="Clark A.G."/>
            <person name="Eisen M.B."/>
            <person name="Smith D.R."/>
            <person name="Bergman C.M."/>
            <person name="Oliver B."/>
            <person name="Markow T.A."/>
            <person name="Kaufman T.C."/>
            <person name="Kellis M."/>
            <person name="Gelbart W."/>
            <person name="Iyer V.N."/>
            <person name="Pollard D.A."/>
            <person name="Sackton T.B."/>
            <person name="Larracuente A.M."/>
            <person name="Singh N.D."/>
            <person name="Abad J.P."/>
            <person name="Abt D.N."/>
            <person name="Adryan B."/>
            <person name="Aguade M."/>
            <person name="Akashi H."/>
            <person name="Anderson W.W."/>
            <person name="Aquadro C.F."/>
            <person name="Ardell D.H."/>
            <person name="Arguello R."/>
            <person name="Artieri C.G."/>
            <person name="Barbash D.A."/>
            <person name="Barker D."/>
            <person name="Barsanti P."/>
            <person name="Batterham P."/>
            <person name="Batzoglou S."/>
            <person name="Begun D."/>
            <person name="Bhutkar A."/>
            <person name="Blanco E."/>
            <person name="Bosak S.A."/>
            <person name="Bradley R.K."/>
            <person name="Brand A.D."/>
            <person name="Brent M.R."/>
            <person name="Brooks A.N."/>
            <person name="Brown R.H."/>
            <person name="Butlin R.K."/>
            <person name="Caggese C."/>
            <person name="Calvi B.R."/>
            <person name="Bernardo de Carvalho A."/>
            <person name="Caspi A."/>
            <person name="Castrezana S."/>
            <person name="Celniker S.E."/>
            <person name="Chang J.L."/>
            <person name="Chapple C."/>
            <person name="Chatterji S."/>
            <person name="Chinwalla A."/>
            <person name="Civetta A."/>
            <person name="Clifton S.W."/>
            <person name="Comeron J.M."/>
            <person name="Costello J.C."/>
            <person name="Coyne J.A."/>
            <person name="Daub J."/>
            <person name="David R.G."/>
            <person name="Delcher A.L."/>
            <person name="Delehaunty K."/>
            <person name="Do C.B."/>
            <person name="Ebling H."/>
            <person name="Edwards K."/>
            <person name="Eickbush T."/>
            <person name="Evans J.D."/>
            <person name="Filipski A."/>
            <person name="Findeiss S."/>
            <person name="Freyhult E."/>
            <person name="Fulton L."/>
            <person name="Fulton R."/>
            <person name="Garcia A.C."/>
            <person name="Gardiner A."/>
            <person name="Garfield D.A."/>
            <person name="Garvin B.E."/>
            <person name="Gibson G."/>
            <person name="Gilbert D."/>
            <person name="Gnerre S."/>
            <person name="Godfrey J."/>
            <person name="Good R."/>
            <person name="Gotea V."/>
            <person name="Gravely B."/>
            <person name="Greenberg A.J."/>
            <person name="Griffiths-Jones S."/>
            <person name="Gross S."/>
            <person name="Guigo R."/>
            <person name="Gustafson E.A."/>
            <person name="Haerty W."/>
            <person name="Hahn M.W."/>
            <person name="Halligan D.L."/>
            <person name="Halpern A.L."/>
            <person name="Halter G.M."/>
            <person name="Han M.V."/>
            <person name="Heger A."/>
            <person name="Hillier L."/>
            <person name="Hinrichs A.S."/>
            <person name="Holmes I."/>
            <person name="Hoskins R.A."/>
            <person name="Hubisz M.J."/>
            <person name="Hultmark D."/>
            <person name="Huntley M.A."/>
            <person name="Jaffe D.B."/>
            <person name="Jagadeeshan S."/>
            <person name="Jeck W.R."/>
            <person name="Johnson J."/>
            <person name="Jones C.D."/>
            <person name="Jordan W.C."/>
            <person name="Karpen G.H."/>
            <person name="Kataoka E."/>
            <person name="Keightley P.D."/>
            <person name="Kheradpour P."/>
            <person name="Kirkness E.F."/>
            <person name="Koerich L.B."/>
            <person name="Kristiansen K."/>
            <person name="Kudrna D."/>
            <person name="Kulathinal R.J."/>
            <person name="Kumar S."/>
            <person name="Kwok R."/>
            <person name="Lander E."/>
            <person name="Langley C.H."/>
            <person name="Lapoint R."/>
            <person name="Lazzaro B.P."/>
            <person name="Lee S.J."/>
            <person name="Levesque L."/>
            <person name="Li R."/>
            <person name="Lin C.F."/>
            <person name="Lin M.F."/>
            <person name="Lindblad-Toh K."/>
            <person name="Llopart A."/>
            <person name="Long M."/>
            <person name="Low L."/>
            <person name="Lozovsky E."/>
            <person name="Lu J."/>
            <person name="Luo M."/>
            <person name="Machado C.A."/>
            <person name="Makalowski W."/>
            <person name="Marzo M."/>
            <person name="Matsuda M."/>
            <person name="Matzkin L."/>
            <person name="McAllister B."/>
            <person name="McBride C.S."/>
            <person name="McKernan B."/>
            <person name="McKernan K."/>
            <person name="Mendez-Lago M."/>
            <person name="Minx P."/>
            <person name="Mollenhauer M.U."/>
            <person name="Montooth K."/>
            <person name="Mount S.M."/>
            <person name="Mu X."/>
            <person name="Myers E."/>
            <person name="Negre B."/>
            <person name="Newfeld S."/>
            <person name="Nielsen R."/>
            <person name="Noor M.A."/>
            <person name="O'Grady P."/>
            <person name="Pachter L."/>
            <person name="Papaceit M."/>
            <person name="Parisi M.J."/>
            <person name="Parisi M."/>
            <person name="Parts L."/>
            <person name="Pedersen J.S."/>
            <person name="Pesole G."/>
            <person name="Phillippy A.M."/>
            <person name="Ponting C.P."/>
            <person name="Pop M."/>
            <person name="Porcelli D."/>
            <person name="Powell J.R."/>
            <person name="Prohaska S."/>
            <person name="Pruitt K."/>
            <person name="Puig M."/>
            <person name="Quesneville H."/>
            <person name="Ram K.R."/>
            <person name="Rand D."/>
            <person name="Rasmussen M.D."/>
            <person name="Reed L.K."/>
            <person name="Reenan R."/>
            <person name="Reily A."/>
            <person name="Remington K.A."/>
            <person name="Rieger T.T."/>
            <person name="Ritchie M.G."/>
            <person name="Robin C."/>
            <person name="Rogers Y.H."/>
            <person name="Rohde C."/>
            <person name="Rozas J."/>
            <person name="Rubenfield M.J."/>
            <person name="Ruiz A."/>
            <person name="Russo S."/>
            <person name="Salzberg S.L."/>
            <person name="Sanchez-Gracia A."/>
            <person name="Saranga D.J."/>
            <person name="Sato H."/>
            <person name="Schaeffer S.W."/>
            <person name="Schatz M.C."/>
            <person name="Schlenke T."/>
            <person name="Schwartz R."/>
            <person name="Segarra C."/>
            <person name="Singh R.S."/>
            <person name="Sirot L."/>
            <person name="Sirota M."/>
            <person name="Sisneros N.B."/>
            <person name="Smith C.D."/>
            <person name="Smith T.F."/>
            <person name="Spieth J."/>
            <person name="Stage D.E."/>
            <person name="Stark A."/>
            <person name="Stephan W."/>
            <person name="Strausberg R.L."/>
            <person name="Strempel S."/>
            <person name="Sturgill D."/>
            <person name="Sutton G."/>
            <person name="Sutton G.G."/>
            <person name="Tao W."/>
            <person name="Teichmann S."/>
            <person name="Tobari Y.N."/>
            <person name="Tomimura Y."/>
            <person name="Tsolas J.M."/>
            <person name="Valente V.L."/>
            <person name="Venter E."/>
            <person name="Venter J.C."/>
            <person name="Vicario S."/>
            <person name="Vieira F.G."/>
            <person name="Vilella A.J."/>
            <person name="Villasante A."/>
            <person name="Walenz B."/>
            <person name="Wang J."/>
            <person name="Wasserman M."/>
            <person name="Watts T."/>
            <person name="Wilson D."/>
            <person name="Wilson R.K."/>
            <person name="Wing R.A."/>
            <person name="Wolfner M.F."/>
            <person name="Wong A."/>
            <person name="Wong G.K."/>
            <person name="Wu C.I."/>
            <person name="Wu G."/>
            <person name="Yamamoto D."/>
            <person name="Yang H.P."/>
            <person name="Yang S.P."/>
            <person name="Yorke J.A."/>
            <person name="Yoshida K."/>
            <person name="Zdobnov E."/>
            <person name="Zhang P."/>
            <person name="Zhang Y."/>
            <person name="Zimin A.V."/>
            <person name="Baldwin J."/>
            <person name="Abdouelleil A."/>
            <person name="Abdulkadir J."/>
            <person name="Abebe A."/>
            <person name="Abera B."/>
            <person name="Abreu J."/>
            <person name="Acer S.C."/>
            <person name="Aftuck L."/>
            <person name="Alexander A."/>
            <person name="An P."/>
            <person name="Anderson E."/>
            <person name="Anderson S."/>
            <person name="Arachi H."/>
            <person name="Azer M."/>
            <person name="Bachantsang P."/>
            <person name="Barry A."/>
            <person name="Bayul T."/>
            <person name="Berlin A."/>
            <person name="Bessette D."/>
            <person name="Bloom T."/>
            <person name="Blye J."/>
            <person name="Boguslavskiy L."/>
            <person name="Bonnet C."/>
            <person name="Boukhgalter B."/>
            <person name="Bourzgui I."/>
            <person name="Brown A."/>
            <person name="Cahill P."/>
            <person name="Channer S."/>
            <person name="Cheshatsang Y."/>
            <person name="Chuda L."/>
            <person name="Citroen M."/>
            <person name="Collymore A."/>
            <person name="Cooke P."/>
            <person name="Costello M."/>
            <person name="D'Aco K."/>
            <person name="Daza R."/>
            <person name="De Haan G."/>
            <person name="DeGray S."/>
            <person name="DeMaso C."/>
            <person name="Dhargay N."/>
            <person name="Dooley K."/>
            <person name="Dooley E."/>
            <person name="Doricent M."/>
            <person name="Dorje P."/>
            <person name="Dorjee K."/>
            <person name="Dupes A."/>
            <person name="Elong R."/>
            <person name="Falk J."/>
            <person name="Farina A."/>
            <person name="Faro S."/>
            <person name="Ferguson D."/>
            <person name="Fisher S."/>
            <person name="Foley C.D."/>
            <person name="Franke A."/>
            <person name="Friedrich D."/>
            <person name="Gadbois L."/>
            <person name="Gearin G."/>
            <person name="Gearin C.R."/>
            <person name="Giannoukos G."/>
            <person name="Goode T."/>
            <person name="Graham J."/>
            <person name="Grandbois E."/>
            <person name="Grewal S."/>
            <person name="Gyaltsen K."/>
            <person name="Hafez N."/>
            <person name="Hagos B."/>
            <person name="Hall J."/>
            <person name="Henson C."/>
            <person name="Hollinger A."/>
            <person name="Honan T."/>
            <person name="Huard M.D."/>
            <person name="Hughes L."/>
            <person name="Hurhula B."/>
            <person name="Husby M.E."/>
            <person name="Kamat A."/>
            <person name="Kanga B."/>
            <person name="Kashin S."/>
            <person name="Khazanovich D."/>
            <person name="Kisner P."/>
            <person name="Lance K."/>
            <person name="Lara M."/>
            <person name="Lee W."/>
            <person name="Lennon N."/>
            <person name="Letendre F."/>
            <person name="LeVine R."/>
            <person name="Lipovsky A."/>
            <person name="Liu X."/>
            <person name="Liu J."/>
            <person name="Liu S."/>
            <person name="Lokyitsang T."/>
            <person name="Lokyitsang Y."/>
            <person name="Lubonja R."/>
            <person name="Lui A."/>
            <person name="MacDonald P."/>
            <person name="Magnisalis V."/>
            <person name="Maru K."/>
            <person name="Matthews C."/>
            <person name="McCusker W."/>
            <person name="McDonough S."/>
            <person name="Mehta T."/>
            <person name="Meldrim J."/>
            <person name="Meneus L."/>
            <person name="Mihai O."/>
            <person name="Mihalev A."/>
            <person name="Mihova T."/>
            <person name="Mittelman R."/>
            <person name="Mlenga V."/>
            <person name="Montmayeur A."/>
            <person name="Mulrain L."/>
            <person name="Navidi A."/>
            <person name="Naylor J."/>
            <person name="Negash T."/>
            <person name="Nguyen T."/>
            <person name="Nguyen N."/>
            <person name="Nicol R."/>
            <person name="Norbu C."/>
            <person name="Norbu N."/>
            <person name="Novod N."/>
            <person name="O'Neill B."/>
            <person name="Osman S."/>
            <person name="Markiewicz E."/>
            <person name="Oyono O.L."/>
            <person name="Patti C."/>
            <person name="Phunkhang P."/>
            <person name="Pierre F."/>
            <person name="Priest M."/>
            <person name="Raghuraman S."/>
            <person name="Rege F."/>
            <person name="Reyes R."/>
            <person name="Rise C."/>
            <person name="Rogov P."/>
            <person name="Ross K."/>
            <person name="Ryan E."/>
            <person name="Settipalli S."/>
            <person name="Shea T."/>
            <person name="Sherpa N."/>
            <person name="Shi L."/>
            <person name="Shih D."/>
            <person name="Sparrow T."/>
            <person name="Spaulding J."/>
            <person name="Stalker J."/>
            <person name="Stange-Thomann N."/>
            <person name="Stavropoulos S."/>
            <person name="Stone C."/>
            <person name="Strader C."/>
            <person name="Tesfaye S."/>
            <person name="Thomson T."/>
            <person name="Thoulutsang Y."/>
            <person name="Thoulutsang D."/>
            <person name="Topham K."/>
            <person name="Topping I."/>
            <person name="Tsamla T."/>
            <person name="Vassiliev H."/>
            <person name="Vo A."/>
            <person name="Wangchuk T."/>
            <person name="Wangdi T."/>
            <person name="Weiand M."/>
            <person name="Wilkinson J."/>
            <person name="Wilson A."/>
            <person name="Yadav S."/>
            <person name="Young G."/>
            <person name="Yu Q."/>
            <person name="Zembek L."/>
            <person name="Zhong D."/>
            <person name="Zimmer A."/>
            <person name="Zwirko Z."/>
            <person name="Jaffe D.B."/>
            <person name="Alvarez P."/>
            <person name="Brockman W."/>
            <person name="Butler J."/>
            <person name="Chin C."/>
            <person name="Gnerre S."/>
            <person name="Grabherr M."/>
            <person name="Kleber M."/>
            <person name="Mauceli E."/>
            <person name="MacCallum I."/>
        </authorList>
    </citation>
    <scope>NUCLEOTIDE SEQUENCE [LARGE SCALE GENOMIC DNA]</scope>
    <source>
        <strain evidence="12">Tucson 14024-0371.13</strain>
    </source>
</reference>
<feature type="transmembrane region" description="Helical" evidence="10">
    <location>
        <begin position="167"/>
        <end position="185"/>
    </location>
</feature>
<keyword evidence="6 10" id="KW-1133">Transmembrane helix</keyword>
<dbReference type="PhylomeDB" id="B3MVE0"/>
<keyword evidence="2" id="KW-1003">Cell membrane</keyword>
<dbReference type="EMBL" id="CH902624">
    <property type="protein sequence ID" value="EDV33205.1"/>
    <property type="molecule type" value="Genomic_DNA"/>
</dbReference>